<dbReference type="Proteomes" id="UP000183018">
    <property type="component" value="Unassembled WGS sequence"/>
</dbReference>
<evidence type="ECO:0000259" key="2">
    <source>
        <dbReference type="Pfam" id="PF14020"/>
    </source>
</evidence>
<name>A0A1I3NSF4_9GAMM</name>
<protein>
    <recommendedName>
        <fullName evidence="2">DUF4236 domain-containing protein</fullName>
    </recommendedName>
</protein>
<dbReference type="OrthoDB" id="983149at2"/>
<evidence type="ECO:0000256" key="1">
    <source>
        <dbReference type="SAM" id="Phobius"/>
    </source>
</evidence>
<reference evidence="4" key="1">
    <citation type="submission" date="2016-10" db="EMBL/GenBank/DDBJ databases">
        <authorList>
            <person name="Varghese N."/>
            <person name="Submissions S."/>
        </authorList>
    </citation>
    <scope>NUCLEOTIDE SEQUENCE [LARGE SCALE GENOMIC DNA]</scope>
    <source>
        <strain evidence="4">LMG 22563</strain>
    </source>
</reference>
<dbReference type="Pfam" id="PF14020">
    <property type="entry name" value="DUF4236"/>
    <property type="match status" value="1"/>
</dbReference>
<gene>
    <name evidence="3" type="ORF">SAMN05216602_3996</name>
</gene>
<dbReference type="InterPro" id="IPR025330">
    <property type="entry name" value="DUF4236"/>
</dbReference>
<feature type="domain" description="DUF4236" evidence="2">
    <location>
        <begin position="3"/>
        <end position="54"/>
    </location>
</feature>
<dbReference type="EMBL" id="FORC01000004">
    <property type="protein sequence ID" value="SFJ12203.1"/>
    <property type="molecule type" value="Genomic_DNA"/>
</dbReference>
<keyword evidence="1" id="KW-1133">Transmembrane helix</keyword>
<organism evidence="3 4">
    <name type="scientific">Phytopseudomonas argentinensis</name>
    <dbReference type="NCBI Taxonomy" id="289370"/>
    <lineage>
        <taxon>Bacteria</taxon>
        <taxon>Pseudomonadati</taxon>
        <taxon>Pseudomonadota</taxon>
        <taxon>Gammaproteobacteria</taxon>
        <taxon>Pseudomonadales</taxon>
        <taxon>Pseudomonadaceae</taxon>
        <taxon>Phytopseudomonas</taxon>
    </lineage>
</organism>
<evidence type="ECO:0000313" key="4">
    <source>
        <dbReference type="Proteomes" id="UP000183018"/>
    </source>
</evidence>
<keyword evidence="4" id="KW-1185">Reference proteome</keyword>
<keyword evidence="1" id="KW-0472">Membrane</keyword>
<evidence type="ECO:0000313" key="3">
    <source>
        <dbReference type="EMBL" id="SFJ12203.1"/>
    </source>
</evidence>
<sequence length="104" mass="11015">MALRIRKSIKIAPGIRLNVGKKGVSTSVGGKGFTVNIGKKGTRLTTGIPGSGISASHLFKSKQASARGQLNAQGIHRPHTDWKGWQIALVLASTFVVLLLLTRS</sequence>
<proteinExistence type="predicted"/>
<accession>A0A1I3NSF4</accession>
<feature type="transmembrane region" description="Helical" evidence="1">
    <location>
        <begin position="84"/>
        <end position="102"/>
    </location>
</feature>
<dbReference type="AlphaFoldDB" id="A0A1I3NSF4"/>
<keyword evidence="1" id="KW-0812">Transmembrane</keyword>